<reference evidence="5" key="1">
    <citation type="submission" date="2021-02" db="EMBL/GenBank/DDBJ databases">
        <authorList>
            <person name="Nowell W R."/>
        </authorList>
    </citation>
    <scope>NUCLEOTIDE SEQUENCE</scope>
</reference>
<feature type="region of interest" description="Disordered" evidence="3">
    <location>
        <begin position="1"/>
        <end position="24"/>
    </location>
</feature>
<accession>A0A820AZC0</accession>
<evidence type="ECO:0000259" key="4">
    <source>
        <dbReference type="PROSITE" id="PS50948"/>
    </source>
</evidence>
<dbReference type="SUPFAM" id="SSF57414">
    <property type="entry name" value="Hairpin loop containing domain-like"/>
    <property type="match status" value="1"/>
</dbReference>
<dbReference type="Pfam" id="PF14295">
    <property type="entry name" value="PAN_4"/>
    <property type="match status" value="1"/>
</dbReference>
<name>A0A820AZC0_9BILA</name>
<sequence length="101" mass="10827">MRRCWPKTSIGTGSNSTGDKISGYHPDKCGGFERKDAWDIRGNDILTSPIQQPDYASCCSQCQATLGCIAFTYSSASQQCSLKTSIGSGRSSTGDRISGYN</sequence>
<proteinExistence type="predicted"/>
<protein>
    <recommendedName>
        <fullName evidence="4">Apple domain-containing protein</fullName>
    </recommendedName>
</protein>
<evidence type="ECO:0000256" key="1">
    <source>
        <dbReference type="ARBA" id="ARBA00022737"/>
    </source>
</evidence>
<dbReference type="GO" id="GO:0006508">
    <property type="term" value="P:proteolysis"/>
    <property type="evidence" value="ECO:0007669"/>
    <property type="project" value="InterPro"/>
</dbReference>
<dbReference type="InterPro" id="IPR000177">
    <property type="entry name" value="Apple"/>
</dbReference>
<keyword evidence="1" id="KW-0677">Repeat</keyword>
<dbReference type="InterPro" id="IPR003609">
    <property type="entry name" value="Pan_app"/>
</dbReference>
<evidence type="ECO:0000313" key="6">
    <source>
        <dbReference type="Proteomes" id="UP000663823"/>
    </source>
</evidence>
<feature type="non-terminal residue" evidence="5">
    <location>
        <position position="1"/>
    </location>
</feature>
<dbReference type="CDD" id="cd01100">
    <property type="entry name" value="APPLE_Factor_XI_like"/>
    <property type="match status" value="1"/>
</dbReference>
<dbReference type="EMBL" id="CAJOAX010019851">
    <property type="protein sequence ID" value="CAF4190988.1"/>
    <property type="molecule type" value="Genomic_DNA"/>
</dbReference>
<feature type="domain" description="Apple" evidence="4">
    <location>
        <begin position="29"/>
        <end position="101"/>
    </location>
</feature>
<keyword evidence="2" id="KW-1015">Disulfide bond</keyword>
<dbReference type="SMART" id="SM00223">
    <property type="entry name" value="APPLE"/>
    <property type="match status" value="1"/>
</dbReference>
<evidence type="ECO:0000256" key="2">
    <source>
        <dbReference type="ARBA" id="ARBA00023157"/>
    </source>
</evidence>
<dbReference type="AlphaFoldDB" id="A0A820AZC0"/>
<feature type="compositionally biased region" description="Polar residues" evidence="3">
    <location>
        <begin position="9"/>
        <end position="19"/>
    </location>
</feature>
<dbReference type="GO" id="GO:0005576">
    <property type="term" value="C:extracellular region"/>
    <property type="evidence" value="ECO:0007669"/>
    <property type="project" value="InterPro"/>
</dbReference>
<comment type="caution">
    <text evidence="5">The sequence shown here is derived from an EMBL/GenBank/DDBJ whole genome shotgun (WGS) entry which is preliminary data.</text>
</comment>
<dbReference type="Proteomes" id="UP000663823">
    <property type="component" value="Unassembled WGS sequence"/>
</dbReference>
<dbReference type="PROSITE" id="PS50948">
    <property type="entry name" value="PAN"/>
    <property type="match status" value="1"/>
</dbReference>
<evidence type="ECO:0000313" key="5">
    <source>
        <dbReference type="EMBL" id="CAF4190988.1"/>
    </source>
</evidence>
<dbReference type="Gene3D" id="3.50.4.10">
    <property type="entry name" value="Hepatocyte Growth Factor"/>
    <property type="match status" value="1"/>
</dbReference>
<evidence type="ECO:0000256" key="3">
    <source>
        <dbReference type="SAM" id="MobiDB-lite"/>
    </source>
</evidence>
<organism evidence="5 6">
    <name type="scientific">Rotaria sordida</name>
    <dbReference type="NCBI Taxonomy" id="392033"/>
    <lineage>
        <taxon>Eukaryota</taxon>
        <taxon>Metazoa</taxon>
        <taxon>Spiralia</taxon>
        <taxon>Gnathifera</taxon>
        <taxon>Rotifera</taxon>
        <taxon>Eurotatoria</taxon>
        <taxon>Bdelloidea</taxon>
        <taxon>Philodinida</taxon>
        <taxon>Philodinidae</taxon>
        <taxon>Rotaria</taxon>
    </lineage>
</organism>
<gene>
    <name evidence="5" type="ORF">OTI717_LOCUS38145</name>
</gene>